<evidence type="ECO:0000259" key="3">
    <source>
        <dbReference type="PROSITE" id="PS51459"/>
    </source>
</evidence>
<protein>
    <recommendedName>
        <fullName evidence="3">Fido domain-containing protein</fullName>
    </recommendedName>
</protein>
<dbReference type="InterPro" id="IPR040198">
    <property type="entry name" value="Fido_containing"/>
</dbReference>
<dbReference type="PROSITE" id="PS51459">
    <property type="entry name" value="FIDO"/>
    <property type="match status" value="1"/>
</dbReference>
<dbReference type="KEGG" id="xak:KIMC2_16970"/>
<organism evidence="4 5">
    <name type="scientific">Xylocopilactobacillus apis</name>
    <dbReference type="NCBI Taxonomy" id="2932183"/>
    <lineage>
        <taxon>Bacteria</taxon>
        <taxon>Bacillati</taxon>
        <taxon>Bacillota</taxon>
        <taxon>Bacilli</taxon>
        <taxon>Lactobacillales</taxon>
        <taxon>Lactobacillaceae</taxon>
        <taxon>Xylocopilactobacillus</taxon>
    </lineage>
</organism>
<dbReference type="Pfam" id="PF02661">
    <property type="entry name" value="Fic"/>
    <property type="match status" value="1"/>
</dbReference>
<dbReference type="SUPFAM" id="SSF46785">
    <property type="entry name" value="Winged helix' DNA-binding domain"/>
    <property type="match status" value="1"/>
</dbReference>
<sequence length="412" mass="48351">MEKYHGLKSYYYKYRDPADYQALVEKRQDNELAMHTGLIMSPLVREFRNHVQYEIFLLPAPQILKLSEEIYSISLDIEIRLKQLTEFAQDQLFYNSLIEELYSTNDIEGVRSSRQEISDTVDRLKRNDVGSVRFAGLVKLYENFQKEKYSSIHNVKDFREIWNELVSSEVAPEDQPDGELFRKSAVKIVSGDKIIHRGDEDEQAIITDLNRLIAEMNNEDLPYLPKCFLAHYYFEYIHTFYDGNGRVGRFIVCAYLARKLDRMSAIQFSTSIAKQRQSYYKAFNEMSNQYNQGEGTNFVISMMKLLKAGQIDVIEQLDEGIHLLHKSRKVLDQHNLTEINKEILFVLCQKEIFGRRLSAITDSDLSMMFNLTRYKLNKMLDDLVQQGLIEVKKTNPKTHVLTKKIIEEIFFY</sequence>
<dbReference type="PANTHER" id="PTHR13504">
    <property type="entry name" value="FIDO DOMAIN-CONTAINING PROTEIN DDB_G0283145"/>
    <property type="match status" value="1"/>
</dbReference>
<name>A0AAU9DBJ4_9LACO</name>
<keyword evidence="2" id="KW-0067">ATP-binding</keyword>
<evidence type="ECO:0000313" key="4">
    <source>
        <dbReference type="EMBL" id="BDR57135.1"/>
    </source>
</evidence>
<dbReference type="RefSeq" id="WP_317695942.1">
    <property type="nucleotide sequence ID" value="NZ_AP026801.1"/>
</dbReference>
<proteinExistence type="predicted"/>
<feature type="domain" description="Fido" evidence="3">
    <location>
        <begin position="153"/>
        <end position="301"/>
    </location>
</feature>
<keyword evidence="5" id="KW-1185">Reference proteome</keyword>
<gene>
    <name evidence="4" type="ORF">KIMC2_16970</name>
</gene>
<reference evidence="4 5" key="1">
    <citation type="journal article" date="2023" name="Microbiol. Spectr.">
        <title>Symbiosis of Carpenter Bees with Uncharacterized Lactic Acid Bacteria Showing NAD Auxotrophy.</title>
        <authorList>
            <person name="Kawasaki S."/>
            <person name="Ozawa K."/>
            <person name="Mori T."/>
            <person name="Yamamoto A."/>
            <person name="Ito M."/>
            <person name="Ohkuma M."/>
            <person name="Sakamoto M."/>
            <person name="Matsutani M."/>
        </authorList>
    </citation>
    <scope>NUCLEOTIDE SEQUENCE [LARGE SCALE GENOMIC DNA]</scope>
    <source>
        <strain evidence="4 5">KimC2</strain>
    </source>
</reference>
<feature type="binding site" evidence="2">
    <location>
        <begin position="279"/>
        <end position="280"/>
    </location>
    <ligand>
        <name>ATP</name>
        <dbReference type="ChEBI" id="CHEBI:30616"/>
    </ligand>
</feature>
<dbReference type="SUPFAM" id="SSF140931">
    <property type="entry name" value="Fic-like"/>
    <property type="match status" value="1"/>
</dbReference>
<accession>A0AAU9DBJ4</accession>
<evidence type="ECO:0000256" key="1">
    <source>
        <dbReference type="PIRSR" id="PIRSR640198-1"/>
    </source>
</evidence>
<evidence type="ECO:0000313" key="5">
    <source>
        <dbReference type="Proteomes" id="UP001321804"/>
    </source>
</evidence>
<dbReference type="EMBL" id="AP026801">
    <property type="protein sequence ID" value="BDR57135.1"/>
    <property type="molecule type" value="Genomic_DNA"/>
</dbReference>
<dbReference type="InterPro" id="IPR003812">
    <property type="entry name" value="Fido"/>
</dbReference>
<evidence type="ECO:0000256" key="2">
    <source>
        <dbReference type="PIRSR" id="PIRSR640198-2"/>
    </source>
</evidence>
<feature type="active site" evidence="1">
    <location>
        <position position="238"/>
    </location>
</feature>
<dbReference type="InterPro" id="IPR036597">
    <property type="entry name" value="Fido-like_dom_sf"/>
</dbReference>
<dbReference type="Proteomes" id="UP001321804">
    <property type="component" value="Chromosome"/>
</dbReference>
<feature type="binding site" evidence="2">
    <location>
        <begin position="242"/>
        <end position="249"/>
    </location>
    <ligand>
        <name>ATP</name>
        <dbReference type="ChEBI" id="CHEBI:30616"/>
    </ligand>
</feature>
<dbReference type="AlphaFoldDB" id="A0AAU9DBJ4"/>
<dbReference type="GO" id="GO:0005524">
    <property type="term" value="F:ATP binding"/>
    <property type="evidence" value="ECO:0007669"/>
    <property type="project" value="UniProtKB-KW"/>
</dbReference>
<dbReference type="PANTHER" id="PTHR13504:SF40">
    <property type="entry name" value="FIDO DOMAIN-CONTAINING PROTEIN"/>
    <property type="match status" value="1"/>
</dbReference>
<keyword evidence="2" id="KW-0547">Nucleotide-binding</keyword>
<dbReference type="InterPro" id="IPR036390">
    <property type="entry name" value="WH_DNA-bd_sf"/>
</dbReference>
<dbReference type="Gene3D" id="1.10.3290.10">
    <property type="entry name" value="Fido-like domain"/>
    <property type="match status" value="1"/>
</dbReference>